<evidence type="ECO:0000313" key="3">
    <source>
        <dbReference type="Proteomes" id="UP001305647"/>
    </source>
</evidence>
<dbReference type="EMBL" id="MU863631">
    <property type="protein sequence ID" value="KAK4102623.1"/>
    <property type="molecule type" value="Genomic_DNA"/>
</dbReference>
<reference evidence="2" key="1">
    <citation type="journal article" date="2023" name="Mol. Phylogenet. Evol.">
        <title>Genome-scale phylogeny and comparative genomics of the fungal order Sordariales.</title>
        <authorList>
            <person name="Hensen N."/>
            <person name="Bonometti L."/>
            <person name="Westerberg I."/>
            <person name="Brannstrom I.O."/>
            <person name="Guillou S."/>
            <person name="Cros-Aarteil S."/>
            <person name="Calhoun S."/>
            <person name="Haridas S."/>
            <person name="Kuo A."/>
            <person name="Mondo S."/>
            <person name="Pangilinan J."/>
            <person name="Riley R."/>
            <person name="LaButti K."/>
            <person name="Andreopoulos B."/>
            <person name="Lipzen A."/>
            <person name="Chen C."/>
            <person name="Yan M."/>
            <person name="Daum C."/>
            <person name="Ng V."/>
            <person name="Clum A."/>
            <person name="Steindorff A."/>
            <person name="Ohm R.A."/>
            <person name="Martin F."/>
            <person name="Silar P."/>
            <person name="Natvig D.O."/>
            <person name="Lalanne C."/>
            <person name="Gautier V."/>
            <person name="Ament-Velasquez S.L."/>
            <person name="Kruys A."/>
            <person name="Hutchinson M.I."/>
            <person name="Powell A.J."/>
            <person name="Barry K."/>
            <person name="Miller A.N."/>
            <person name="Grigoriev I.V."/>
            <person name="Debuchy R."/>
            <person name="Gladieux P."/>
            <person name="Hiltunen Thoren M."/>
            <person name="Johannesson H."/>
        </authorList>
    </citation>
    <scope>NUCLEOTIDE SEQUENCE</scope>
    <source>
        <strain evidence="2">CBS 757.83</strain>
    </source>
</reference>
<keyword evidence="1" id="KW-0812">Transmembrane</keyword>
<organism evidence="2 3">
    <name type="scientific">Parathielavia hyrcaniae</name>
    <dbReference type="NCBI Taxonomy" id="113614"/>
    <lineage>
        <taxon>Eukaryota</taxon>
        <taxon>Fungi</taxon>
        <taxon>Dikarya</taxon>
        <taxon>Ascomycota</taxon>
        <taxon>Pezizomycotina</taxon>
        <taxon>Sordariomycetes</taxon>
        <taxon>Sordariomycetidae</taxon>
        <taxon>Sordariales</taxon>
        <taxon>Chaetomiaceae</taxon>
        <taxon>Parathielavia</taxon>
    </lineage>
</organism>
<evidence type="ECO:0000256" key="1">
    <source>
        <dbReference type="SAM" id="Phobius"/>
    </source>
</evidence>
<comment type="caution">
    <text evidence="2">The sequence shown here is derived from an EMBL/GenBank/DDBJ whole genome shotgun (WGS) entry which is preliminary data.</text>
</comment>
<reference evidence="2" key="2">
    <citation type="submission" date="2023-05" db="EMBL/GenBank/DDBJ databases">
        <authorList>
            <consortium name="Lawrence Berkeley National Laboratory"/>
            <person name="Steindorff A."/>
            <person name="Hensen N."/>
            <person name="Bonometti L."/>
            <person name="Westerberg I."/>
            <person name="Brannstrom I.O."/>
            <person name="Guillou S."/>
            <person name="Cros-Aarteil S."/>
            <person name="Calhoun S."/>
            <person name="Haridas S."/>
            <person name="Kuo A."/>
            <person name="Mondo S."/>
            <person name="Pangilinan J."/>
            <person name="Riley R."/>
            <person name="Labutti K."/>
            <person name="Andreopoulos B."/>
            <person name="Lipzen A."/>
            <person name="Chen C."/>
            <person name="Yanf M."/>
            <person name="Daum C."/>
            <person name="Ng V."/>
            <person name="Clum A."/>
            <person name="Ohm R."/>
            <person name="Martin F."/>
            <person name="Silar P."/>
            <person name="Natvig D."/>
            <person name="Lalanne C."/>
            <person name="Gautier V."/>
            <person name="Ament-Velasquez S.L."/>
            <person name="Kruys A."/>
            <person name="Hutchinson M.I."/>
            <person name="Powell A.J."/>
            <person name="Barry K."/>
            <person name="Miller A.N."/>
            <person name="Grigoriev I.V."/>
            <person name="Debuchy R."/>
            <person name="Gladieux P."/>
            <person name="Thoren M.H."/>
            <person name="Johannesson H."/>
        </authorList>
    </citation>
    <scope>NUCLEOTIDE SEQUENCE</scope>
    <source>
        <strain evidence="2">CBS 757.83</strain>
    </source>
</reference>
<proteinExistence type="predicted"/>
<keyword evidence="1" id="KW-1133">Transmembrane helix</keyword>
<name>A0AAN6Q350_9PEZI</name>
<keyword evidence="1" id="KW-0472">Membrane</keyword>
<protein>
    <submittedName>
        <fullName evidence="2">Uncharacterized protein</fullName>
    </submittedName>
</protein>
<evidence type="ECO:0000313" key="2">
    <source>
        <dbReference type="EMBL" id="KAK4102623.1"/>
    </source>
</evidence>
<dbReference type="AlphaFoldDB" id="A0AAN6Q350"/>
<keyword evidence="3" id="KW-1185">Reference proteome</keyword>
<accession>A0AAN6Q350</accession>
<sequence>MVHRNRRGYEHMGMTFYGLRMLTRHVTSYILLSALGIALLAPFWSCGTGLALRSFGWVGWRLRSCAGRAAFGNASSCCNAALHDISGFSYVF</sequence>
<dbReference type="Proteomes" id="UP001305647">
    <property type="component" value="Unassembled WGS sequence"/>
</dbReference>
<feature type="transmembrane region" description="Helical" evidence="1">
    <location>
        <begin position="21"/>
        <end position="44"/>
    </location>
</feature>
<gene>
    <name evidence="2" type="ORF">N658DRAFT_343492</name>
</gene>